<proteinExistence type="predicted"/>
<feature type="transmembrane region" description="Helical" evidence="1">
    <location>
        <begin position="28"/>
        <end position="46"/>
    </location>
</feature>
<accession>A0A1I5L188</accession>
<keyword evidence="3" id="KW-1185">Reference proteome</keyword>
<evidence type="ECO:0000313" key="2">
    <source>
        <dbReference type="EMBL" id="SFO91090.1"/>
    </source>
</evidence>
<sequence length="66" mass="7647">MRRRRLAATILVIGLFLADPEKTFWLYYWLVVVVFFVLTWLAIGPIKSTIKPKQPPKESTPETSRG</sequence>
<reference evidence="3" key="1">
    <citation type="submission" date="2016-10" db="EMBL/GenBank/DDBJ databases">
        <authorList>
            <person name="Varghese N."/>
            <person name="Submissions S."/>
        </authorList>
    </citation>
    <scope>NUCLEOTIDE SEQUENCE [LARGE SCALE GENOMIC DNA]</scope>
    <source>
        <strain evidence="3">CGMCC 4.5579</strain>
    </source>
</reference>
<keyword evidence="1" id="KW-0472">Membrane</keyword>
<gene>
    <name evidence="2" type="ORF">SAMN05421810_101366</name>
</gene>
<dbReference type="EMBL" id="FOWW01000001">
    <property type="protein sequence ID" value="SFO91090.1"/>
    <property type="molecule type" value="Genomic_DNA"/>
</dbReference>
<dbReference type="AlphaFoldDB" id="A0A1I5L188"/>
<dbReference type="RefSeq" id="WP_092526861.1">
    <property type="nucleotide sequence ID" value="NZ_FOWW01000001.1"/>
</dbReference>
<dbReference type="Proteomes" id="UP000198727">
    <property type="component" value="Unassembled WGS sequence"/>
</dbReference>
<evidence type="ECO:0000313" key="3">
    <source>
        <dbReference type="Proteomes" id="UP000198727"/>
    </source>
</evidence>
<keyword evidence="1" id="KW-1133">Transmembrane helix</keyword>
<keyword evidence="1" id="KW-0812">Transmembrane</keyword>
<evidence type="ECO:0000256" key="1">
    <source>
        <dbReference type="SAM" id="Phobius"/>
    </source>
</evidence>
<protein>
    <submittedName>
        <fullName evidence="2">Uncharacterized protein</fullName>
    </submittedName>
</protein>
<organism evidence="2 3">
    <name type="scientific">Amycolatopsis arida</name>
    <dbReference type="NCBI Taxonomy" id="587909"/>
    <lineage>
        <taxon>Bacteria</taxon>
        <taxon>Bacillati</taxon>
        <taxon>Actinomycetota</taxon>
        <taxon>Actinomycetes</taxon>
        <taxon>Pseudonocardiales</taxon>
        <taxon>Pseudonocardiaceae</taxon>
        <taxon>Amycolatopsis</taxon>
    </lineage>
</organism>
<name>A0A1I5L188_9PSEU</name>